<protein>
    <submittedName>
        <fullName evidence="7">Uncharacterized protein</fullName>
    </submittedName>
</protein>
<feature type="compositionally biased region" description="Low complexity" evidence="5">
    <location>
        <begin position="71"/>
        <end position="88"/>
    </location>
</feature>
<feature type="region of interest" description="Disordered" evidence="5">
    <location>
        <begin position="322"/>
        <end position="350"/>
    </location>
</feature>
<evidence type="ECO:0000313" key="8">
    <source>
        <dbReference type="Proteomes" id="UP001556367"/>
    </source>
</evidence>
<dbReference type="PANTHER" id="PTHR15549">
    <property type="entry name" value="PAIRED IMMUNOGLOBULIN-LIKE TYPE 2 RECEPTOR"/>
    <property type="match status" value="1"/>
</dbReference>
<reference evidence="8" key="1">
    <citation type="submission" date="2024-06" db="EMBL/GenBank/DDBJ databases">
        <title>Multi-omics analyses provide insights into the biosynthesis of the anticancer antibiotic pleurotin in Hohenbuehelia grisea.</title>
        <authorList>
            <person name="Weaver J.A."/>
            <person name="Alberti F."/>
        </authorList>
    </citation>
    <scope>NUCLEOTIDE SEQUENCE [LARGE SCALE GENOMIC DNA]</scope>
    <source>
        <strain evidence="8">T-177</strain>
    </source>
</reference>
<organism evidence="7 8">
    <name type="scientific">Hohenbuehelia grisea</name>
    <dbReference type="NCBI Taxonomy" id="104357"/>
    <lineage>
        <taxon>Eukaryota</taxon>
        <taxon>Fungi</taxon>
        <taxon>Dikarya</taxon>
        <taxon>Basidiomycota</taxon>
        <taxon>Agaricomycotina</taxon>
        <taxon>Agaricomycetes</taxon>
        <taxon>Agaricomycetidae</taxon>
        <taxon>Agaricales</taxon>
        <taxon>Pleurotineae</taxon>
        <taxon>Pleurotaceae</taxon>
        <taxon>Hohenbuehelia</taxon>
    </lineage>
</organism>
<gene>
    <name evidence="7" type="ORF">HGRIS_005150</name>
</gene>
<evidence type="ECO:0000256" key="2">
    <source>
        <dbReference type="ARBA" id="ARBA00022692"/>
    </source>
</evidence>
<evidence type="ECO:0000256" key="3">
    <source>
        <dbReference type="ARBA" id="ARBA00022989"/>
    </source>
</evidence>
<feature type="compositionally biased region" description="Pro residues" evidence="5">
    <location>
        <begin position="35"/>
        <end position="48"/>
    </location>
</feature>
<dbReference type="EMBL" id="JASNQZ010000008">
    <property type="protein sequence ID" value="KAL0953992.1"/>
    <property type="molecule type" value="Genomic_DNA"/>
</dbReference>
<keyword evidence="2 6" id="KW-0812">Transmembrane</keyword>
<feature type="transmembrane region" description="Helical" evidence="6">
    <location>
        <begin position="178"/>
        <end position="201"/>
    </location>
</feature>
<sequence>MAIHQQNYKQRRALHDRFVARQLSTDLDIPRPTESAPPPADPPTPSSTPPVSRNTPTPSPPPRANDGNQASRSPSSTPRVTPTPTPTSKAEDTVVESTPSTTSTSSLASETSLSSSSSSSSLSLTTTNTQLAVRPTETIIVTSSFRTISQSRFVNTATLSSAEPTSTATATGGLSSGAIVGAVGGGICGVAILIFLAMFIIRNIRKRSYSDDHFDSATFRRSAIMLNDDNPLARHTDSSFKAARPPTMIERQLAAHPVAPSPVPQAYGNYHDDYDYGAPPQPQQSAYEAGYAGTGAYNTYGAQDQGYGNYNGTYGQAYSDAPPTASAGSAAVPATRVARANPTAPRDSRVISRVDDADVYGGI</sequence>
<evidence type="ECO:0000256" key="4">
    <source>
        <dbReference type="ARBA" id="ARBA00023136"/>
    </source>
</evidence>
<keyword evidence="4 6" id="KW-0472">Membrane</keyword>
<name>A0ABR3JEM6_9AGAR</name>
<accession>A0ABR3JEM6</accession>
<comment type="subcellular location">
    <subcellularLocation>
        <location evidence="1">Membrane</location>
        <topology evidence="1">Single-pass membrane protein</topology>
    </subcellularLocation>
</comment>
<keyword evidence="8" id="KW-1185">Reference proteome</keyword>
<evidence type="ECO:0000313" key="7">
    <source>
        <dbReference type="EMBL" id="KAL0953992.1"/>
    </source>
</evidence>
<keyword evidence="3 6" id="KW-1133">Transmembrane helix</keyword>
<feature type="compositionally biased region" description="Low complexity" evidence="5">
    <location>
        <begin position="97"/>
        <end position="127"/>
    </location>
</feature>
<comment type="caution">
    <text evidence="7">The sequence shown here is derived from an EMBL/GenBank/DDBJ whole genome shotgun (WGS) entry which is preliminary data.</text>
</comment>
<feature type="region of interest" description="Disordered" evidence="5">
    <location>
        <begin position="1"/>
        <end position="128"/>
    </location>
</feature>
<dbReference type="PANTHER" id="PTHR15549:SF30">
    <property type="entry name" value="MID2 DOMAIN-CONTAINING PROTEIN"/>
    <property type="match status" value="1"/>
</dbReference>
<evidence type="ECO:0000256" key="6">
    <source>
        <dbReference type="SAM" id="Phobius"/>
    </source>
</evidence>
<proteinExistence type="predicted"/>
<dbReference type="Proteomes" id="UP001556367">
    <property type="component" value="Unassembled WGS sequence"/>
</dbReference>
<evidence type="ECO:0000256" key="5">
    <source>
        <dbReference type="SAM" id="MobiDB-lite"/>
    </source>
</evidence>
<evidence type="ECO:0000256" key="1">
    <source>
        <dbReference type="ARBA" id="ARBA00004167"/>
    </source>
</evidence>
<dbReference type="InterPro" id="IPR051694">
    <property type="entry name" value="Immunoregulatory_rcpt-like"/>
</dbReference>